<gene>
    <name evidence="2" type="ORF">rCG_28917</name>
</gene>
<proteinExistence type="predicted"/>
<dbReference type="EMBL" id="CH473952">
    <property type="protein sequence ID" value="EDL82268.1"/>
    <property type="molecule type" value="Genomic_DNA"/>
</dbReference>
<reference evidence="3" key="1">
    <citation type="submission" date="2005-09" db="EMBL/GenBank/DDBJ databases">
        <authorList>
            <person name="Mural R.J."/>
            <person name="Li P.W."/>
            <person name="Adams M.D."/>
            <person name="Amanatides P.G."/>
            <person name="Baden-Tillson H."/>
            <person name="Barnstead M."/>
            <person name="Chin S.H."/>
            <person name="Dew I."/>
            <person name="Evans C.A."/>
            <person name="Ferriera S."/>
            <person name="Flanigan M."/>
            <person name="Fosler C."/>
            <person name="Glodek A."/>
            <person name="Gu Z."/>
            <person name="Holt R.A."/>
            <person name="Jennings D."/>
            <person name="Kraft C.L."/>
            <person name="Lu F."/>
            <person name="Nguyen T."/>
            <person name="Nusskern D.R."/>
            <person name="Pfannkoch C.M."/>
            <person name="Sitter C."/>
            <person name="Sutton G.G."/>
            <person name="Venter J.C."/>
            <person name="Wang Z."/>
            <person name="Woodage T."/>
            <person name="Zheng X.H."/>
            <person name="Zhong F."/>
        </authorList>
    </citation>
    <scope>NUCLEOTIDE SEQUENCE [LARGE SCALE GENOMIC DNA]</scope>
    <source>
        <strain>BN</strain>
        <strain evidence="3">Sprague-Dawley</strain>
    </source>
</reference>
<dbReference type="AlphaFoldDB" id="A6HVY2"/>
<name>A6HVY2_RAT</name>
<protein>
    <submittedName>
        <fullName evidence="2">RCG28917</fullName>
    </submittedName>
</protein>
<sequence>MQMIVAVTRSLGEKDTVHQECMTVVNGEDPKENNKAQSSILGCCPRSSEMPFTGHTDNITKLQELSSSEGATKEHHGFSSSMVTQLREKRGTQK</sequence>
<accession>A6HVY2</accession>
<organism evidence="2 3">
    <name type="scientific">Rattus norvegicus</name>
    <name type="common">Rat</name>
    <dbReference type="NCBI Taxonomy" id="10116"/>
    <lineage>
        <taxon>Eukaryota</taxon>
        <taxon>Metazoa</taxon>
        <taxon>Chordata</taxon>
        <taxon>Craniata</taxon>
        <taxon>Vertebrata</taxon>
        <taxon>Euteleostomi</taxon>
        <taxon>Mammalia</taxon>
        <taxon>Eutheria</taxon>
        <taxon>Euarchontoglires</taxon>
        <taxon>Glires</taxon>
        <taxon>Rodentia</taxon>
        <taxon>Myomorpha</taxon>
        <taxon>Muroidea</taxon>
        <taxon>Muridae</taxon>
        <taxon>Murinae</taxon>
        <taxon>Rattus</taxon>
    </lineage>
</organism>
<feature type="region of interest" description="Disordered" evidence="1">
    <location>
        <begin position="65"/>
        <end position="94"/>
    </location>
</feature>
<evidence type="ECO:0000313" key="2">
    <source>
        <dbReference type="EMBL" id="EDL82268.1"/>
    </source>
</evidence>
<evidence type="ECO:0000313" key="3">
    <source>
        <dbReference type="Proteomes" id="UP000234681"/>
    </source>
</evidence>
<dbReference type="Proteomes" id="UP000234681">
    <property type="component" value="Chromosome 2"/>
</dbReference>
<evidence type="ECO:0000256" key="1">
    <source>
        <dbReference type="SAM" id="MobiDB-lite"/>
    </source>
</evidence>